<reference evidence="1 3" key="1">
    <citation type="journal article" date="2011" name="Nature">
        <title>The Medicago genome provides insight into the evolution of rhizobial symbioses.</title>
        <authorList>
            <person name="Young N.D."/>
            <person name="Debelle F."/>
            <person name="Oldroyd G.E."/>
            <person name="Geurts R."/>
            <person name="Cannon S.B."/>
            <person name="Udvardi M.K."/>
            <person name="Benedito V.A."/>
            <person name="Mayer K.F."/>
            <person name="Gouzy J."/>
            <person name="Schoof H."/>
            <person name="Van de Peer Y."/>
            <person name="Proost S."/>
            <person name="Cook D.R."/>
            <person name="Meyers B.C."/>
            <person name="Spannagl M."/>
            <person name="Cheung F."/>
            <person name="De Mita S."/>
            <person name="Krishnakumar V."/>
            <person name="Gundlach H."/>
            <person name="Zhou S."/>
            <person name="Mudge J."/>
            <person name="Bharti A.K."/>
            <person name="Murray J.D."/>
            <person name="Naoumkina M.A."/>
            <person name="Rosen B."/>
            <person name="Silverstein K.A."/>
            <person name="Tang H."/>
            <person name="Rombauts S."/>
            <person name="Zhao P.X."/>
            <person name="Zhou P."/>
            <person name="Barbe V."/>
            <person name="Bardou P."/>
            <person name="Bechner M."/>
            <person name="Bellec A."/>
            <person name="Berger A."/>
            <person name="Berges H."/>
            <person name="Bidwell S."/>
            <person name="Bisseling T."/>
            <person name="Choisne N."/>
            <person name="Couloux A."/>
            <person name="Denny R."/>
            <person name="Deshpande S."/>
            <person name="Dai X."/>
            <person name="Doyle J.J."/>
            <person name="Dudez A.M."/>
            <person name="Farmer A.D."/>
            <person name="Fouteau S."/>
            <person name="Franken C."/>
            <person name="Gibelin C."/>
            <person name="Gish J."/>
            <person name="Goldstein S."/>
            <person name="Gonzalez A.J."/>
            <person name="Green P.J."/>
            <person name="Hallab A."/>
            <person name="Hartog M."/>
            <person name="Hua A."/>
            <person name="Humphray S.J."/>
            <person name="Jeong D.H."/>
            <person name="Jing Y."/>
            <person name="Jocker A."/>
            <person name="Kenton S.M."/>
            <person name="Kim D.J."/>
            <person name="Klee K."/>
            <person name="Lai H."/>
            <person name="Lang C."/>
            <person name="Lin S."/>
            <person name="Macmil S.L."/>
            <person name="Magdelenat G."/>
            <person name="Matthews L."/>
            <person name="McCorrison J."/>
            <person name="Monaghan E.L."/>
            <person name="Mun J.H."/>
            <person name="Najar F.Z."/>
            <person name="Nicholson C."/>
            <person name="Noirot C."/>
            <person name="O'Bleness M."/>
            <person name="Paule C.R."/>
            <person name="Poulain J."/>
            <person name="Prion F."/>
            <person name="Qin B."/>
            <person name="Qu C."/>
            <person name="Retzel E.F."/>
            <person name="Riddle C."/>
            <person name="Sallet E."/>
            <person name="Samain S."/>
            <person name="Samson N."/>
            <person name="Sanders I."/>
            <person name="Saurat O."/>
            <person name="Scarpelli C."/>
            <person name="Schiex T."/>
            <person name="Segurens B."/>
            <person name="Severin A.J."/>
            <person name="Sherrier D.J."/>
            <person name="Shi R."/>
            <person name="Sims S."/>
            <person name="Singer S.R."/>
            <person name="Sinharoy S."/>
            <person name="Sterck L."/>
            <person name="Viollet A."/>
            <person name="Wang B.B."/>
            <person name="Wang K."/>
            <person name="Wang M."/>
            <person name="Wang X."/>
            <person name="Warfsmann J."/>
            <person name="Weissenbach J."/>
            <person name="White D.D."/>
            <person name="White J.D."/>
            <person name="Wiley G.B."/>
            <person name="Wincker P."/>
            <person name="Xing Y."/>
            <person name="Yang L."/>
            <person name="Yao Z."/>
            <person name="Ying F."/>
            <person name="Zhai J."/>
            <person name="Zhou L."/>
            <person name="Zuber A."/>
            <person name="Denarie J."/>
            <person name="Dixon R.A."/>
            <person name="May G.D."/>
            <person name="Schwartz D.C."/>
            <person name="Rogers J."/>
            <person name="Quetier F."/>
            <person name="Town C.D."/>
            <person name="Roe B.A."/>
        </authorList>
    </citation>
    <scope>NUCLEOTIDE SEQUENCE [LARGE SCALE GENOMIC DNA]</scope>
    <source>
        <strain evidence="1">A17</strain>
        <strain evidence="2 3">cv. Jemalong A17</strain>
    </source>
</reference>
<name>A0A072UZT0_MEDTR</name>
<dbReference type="EnsemblPlants" id="KEH34648">
    <property type="protein sequence ID" value="KEH34648"/>
    <property type="gene ID" value="MTR_3g067455"/>
</dbReference>
<evidence type="ECO:0000313" key="3">
    <source>
        <dbReference type="Proteomes" id="UP000002051"/>
    </source>
</evidence>
<accession>A0A072UZT0</accession>
<dbReference type="EMBL" id="CM001219">
    <property type="protein sequence ID" value="KEH34648.1"/>
    <property type="molecule type" value="Genomic_DNA"/>
</dbReference>
<dbReference type="HOGENOM" id="CLU_2375993_0_0_1"/>
<organism evidence="1 3">
    <name type="scientific">Medicago truncatula</name>
    <name type="common">Barrel medic</name>
    <name type="synonym">Medicago tribuloides</name>
    <dbReference type="NCBI Taxonomy" id="3880"/>
    <lineage>
        <taxon>Eukaryota</taxon>
        <taxon>Viridiplantae</taxon>
        <taxon>Streptophyta</taxon>
        <taxon>Embryophyta</taxon>
        <taxon>Tracheophyta</taxon>
        <taxon>Spermatophyta</taxon>
        <taxon>Magnoliopsida</taxon>
        <taxon>eudicotyledons</taxon>
        <taxon>Gunneridae</taxon>
        <taxon>Pentapetalae</taxon>
        <taxon>rosids</taxon>
        <taxon>fabids</taxon>
        <taxon>Fabales</taxon>
        <taxon>Fabaceae</taxon>
        <taxon>Papilionoideae</taxon>
        <taxon>50 kb inversion clade</taxon>
        <taxon>NPAAA clade</taxon>
        <taxon>Hologalegina</taxon>
        <taxon>IRL clade</taxon>
        <taxon>Trifolieae</taxon>
        <taxon>Medicago</taxon>
    </lineage>
</organism>
<reference evidence="2" key="3">
    <citation type="submission" date="2015-04" db="UniProtKB">
        <authorList>
            <consortium name="EnsemblPlants"/>
        </authorList>
    </citation>
    <scope>IDENTIFICATION</scope>
    <source>
        <strain evidence="2">cv. Jemalong A17</strain>
    </source>
</reference>
<keyword evidence="3" id="KW-1185">Reference proteome</keyword>
<evidence type="ECO:0000313" key="1">
    <source>
        <dbReference type="EMBL" id="KEH34648.1"/>
    </source>
</evidence>
<reference evidence="1 3" key="2">
    <citation type="journal article" date="2014" name="BMC Genomics">
        <title>An improved genome release (version Mt4.0) for the model legume Medicago truncatula.</title>
        <authorList>
            <person name="Tang H."/>
            <person name="Krishnakumar V."/>
            <person name="Bidwell S."/>
            <person name="Rosen B."/>
            <person name="Chan A."/>
            <person name="Zhou S."/>
            <person name="Gentzbittel L."/>
            <person name="Childs K.L."/>
            <person name="Yandell M."/>
            <person name="Gundlach H."/>
            <person name="Mayer K.F."/>
            <person name="Schwartz D.C."/>
            <person name="Town C.D."/>
        </authorList>
    </citation>
    <scope>GENOME REANNOTATION</scope>
    <source>
        <strain evidence="1">A17</strain>
        <strain evidence="2 3">cv. Jemalong A17</strain>
    </source>
</reference>
<sequence>MGFLTNPSSTFNVSAGGYDGSYGDLYHSGSRSVYNDSAWWSATIEIMIGGKNKDTYNHHYQSNSNCQHNVTGCGGEKKWDILDGYDEMKQMKLGN</sequence>
<protein>
    <submittedName>
        <fullName evidence="1 2">Uncharacterized protein</fullName>
    </submittedName>
</protein>
<dbReference type="Proteomes" id="UP000002051">
    <property type="component" value="Chromosome 3"/>
</dbReference>
<evidence type="ECO:0000313" key="2">
    <source>
        <dbReference type="EnsemblPlants" id="KEH34648"/>
    </source>
</evidence>
<proteinExistence type="predicted"/>
<gene>
    <name evidence="1" type="ordered locus">MTR_3g067455</name>
</gene>
<dbReference type="AlphaFoldDB" id="A0A072UZT0"/>